<dbReference type="EMBL" id="UOER01000607">
    <property type="protein sequence ID" value="VAW26524.1"/>
    <property type="molecule type" value="Genomic_DNA"/>
</dbReference>
<sequence>MKALVISGGGSKGAFAGGVAEYLIKNKGNKYDMFVGSSVGSLLISHLAIDKVDELKKVFSNLSNKDVFNIYPFKVRKKDGKFDIKINHFNTLISFLKGYNTFGQSKNLRKFIKKVFSKEDFEKLKETSNVTFTVSNLTQQKVEYKKAHLCEYDDFCDWMWASANFVPFMSLLKKDNCQYADGGFGSHIPVLHAIENGATEIDVIILDSEEEPVIDEEMYTNSFQSLMGVFKFISNQSALKDILIGKLKGKQSKIDVKLWILPEKLTENPLFFNPVQMKKWWEKGYNFAENTDPICHCFMPDGEINYM</sequence>
<dbReference type="InterPro" id="IPR050301">
    <property type="entry name" value="NTE"/>
</dbReference>
<evidence type="ECO:0000256" key="1">
    <source>
        <dbReference type="ARBA" id="ARBA00022801"/>
    </source>
</evidence>
<dbReference type="GO" id="GO:0016787">
    <property type="term" value="F:hydrolase activity"/>
    <property type="evidence" value="ECO:0007669"/>
    <property type="project" value="UniProtKB-KW"/>
</dbReference>
<evidence type="ECO:0000313" key="5">
    <source>
        <dbReference type="EMBL" id="VAW26524.1"/>
    </source>
</evidence>
<evidence type="ECO:0000256" key="3">
    <source>
        <dbReference type="ARBA" id="ARBA00023098"/>
    </source>
</evidence>
<gene>
    <name evidence="5" type="ORF">MNBD_BACTEROID04-328</name>
</gene>
<protein>
    <recommendedName>
        <fullName evidence="4">PNPLA domain-containing protein</fullName>
    </recommendedName>
</protein>
<organism evidence="5">
    <name type="scientific">hydrothermal vent metagenome</name>
    <dbReference type="NCBI Taxonomy" id="652676"/>
    <lineage>
        <taxon>unclassified sequences</taxon>
        <taxon>metagenomes</taxon>
        <taxon>ecological metagenomes</taxon>
    </lineage>
</organism>
<keyword evidence="1" id="KW-0378">Hydrolase</keyword>
<dbReference type="SUPFAM" id="SSF52151">
    <property type="entry name" value="FabD/lysophospholipase-like"/>
    <property type="match status" value="1"/>
</dbReference>
<keyword evidence="2" id="KW-0442">Lipid degradation</keyword>
<evidence type="ECO:0000256" key="2">
    <source>
        <dbReference type="ARBA" id="ARBA00022963"/>
    </source>
</evidence>
<evidence type="ECO:0000259" key="4">
    <source>
        <dbReference type="PROSITE" id="PS51635"/>
    </source>
</evidence>
<accession>A0A3B0V314</accession>
<proteinExistence type="predicted"/>
<dbReference type="InterPro" id="IPR016035">
    <property type="entry name" value="Acyl_Trfase/lysoPLipase"/>
</dbReference>
<feature type="domain" description="PNPLA" evidence="4">
    <location>
        <begin position="4"/>
        <end position="194"/>
    </location>
</feature>
<dbReference type="GO" id="GO:0016042">
    <property type="term" value="P:lipid catabolic process"/>
    <property type="evidence" value="ECO:0007669"/>
    <property type="project" value="UniProtKB-KW"/>
</dbReference>
<dbReference type="Pfam" id="PF01734">
    <property type="entry name" value="Patatin"/>
    <property type="match status" value="1"/>
</dbReference>
<dbReference type="Gene3D" id="3.40.1090.10">
    <property type="entry name" value="Cytosolic phospholipase A2 catalytic domain"/>
    <property type="match status" value="1"/>
</dbReference>
<dbReference type="PANTHER" id="PTHR14226:SF57">
    <property type="entry name" value="BLR7027 PROTEIN"/>
    <property type="match status" value="1"/>
</dbReference>
<dbReference type="AlphaFoldDB" id="A0A3B0V314"/>
<reference evidence="5" key="1">
    <citation type="submission" date="2018-06" db="EMBL/GenBank/DDBJ databases">
        <authorList>
            <person name="Zhirakovskaya E."/>
        </authorList>
    </citation>
    <scope>NUCLEOTIDE SEQUENCE</scope>
</reference>
<dbReference type="InterPro" id="IPR002641">
    <property type="entry name" value="PNPLA_dom"/>
</dbReference>
<keyword evidence="3" id="KW-0443">Lipid metabolism</keyword>
<dbReference type="PROSITE" id="PS51635">
    <property type="entry name" value="PNPLA"/>
    <property type="match status" value="1"/>
</dbReference>
<dbReference type="PANTHER" id="PTHR14226">
    <property type="entry name" value="NEUROPATHY TARGET ESTERASE/SWISS CHEESE D.MELANOGASTER"/>
    <property type="match status" value="1"/>
</dbReference>
<name>A0A3B0V314_9ZZZZ</name>